<proteinExistence type="predicted"/>
<dbReference type="AlphaFoldDB" id="A0A0W0ETV8"/>
<evidence type="ECO:0000313" key="1">
    <source>
        <dbReference type="EMBL" id="KTB27514.1"/>
    </source>
</evidence>
<dbReference type="Proteomes" id="UP000054988">
    <property type="component" value="Unassembled WGS sequence"/>
</dbReference>
<name>A0A0W0ETV8_MONRR</name>
<accession>A0A0W0ETV8</accession>
<dbReference type="EMBL" id="LATX01002542">
    <property type="protein sequence ID" value="KTB27514.1"/>
    <property type="molecule type" value="Genomic_DNA"/>
</dbReference>
<sequence>MSKMEYNEQNRRGLFSAIIKAKMGNNVFCP</sequence>
<reference evidence="1 2" key="1">
    <citation type="submission" date="2015-12" db="EMBL/GenBank/DDBJ databases">
        <title>Draft genome sequence of Moniliophthora roreri, the causal agent of frosty pod rot of cacao.</title>
        <authorList>
            <person name="Aime M.C."/>
            <person name="Diaz-Valderrama J.R."/>
            <person name="Kijpornyongpan T."/>
            <person name="Phillips-Mora W."/>
        </authorList>
    </citation>
    <scope>NUCLEOTIDE SEQUENCE [LARGE SCALE GENOMIC DNA]</scope>
    <source>
        <strain evidence="1 2">MCA 2952</strain>
    </source>
</reference>
<protein>
    <submittedName>
        <fullName evidence="1">Uncharacterized protein</fullName>
    </submittedName>
</protein>
<organism evidence="1 2">
    <name type="scientific">Moniliophthora roreri</name>
    <name type="common">Frosty pod rot fungus</name>
    <name type="synonym">Monilia roreri</name>
    <dbReference type="NCBI Taxonomy" id="221103"/>
    <lineage>
        <taxon>Eukaryota</taxon>
        <taxon>Fungi</taxon>
        <taxon>Dikarya</taxon>
        <taxon>Basidiomycota</taxon>
        <taxon>Agaricomycotina</taxon>
        <taxon>Agaricomycetes</taxon>
        <taxon>Agaricomycetidae</taxon>
        <taxon>Agaricales</taxon>
        <taxon>Marasmiineae</taxon>
        <taxon>Marasmiaceae</taxon>
        <taxon>Moniliophthora</taxon>
    </lineage>
</organism>
<gene>
    <name evidence="1" type="ORF">WG66_19910</name>
</gene>
<evidence type="ECO:0000313" key="2">
    <source>
        <dbReference type="Proteomes" id="UP000054988"/>
    </source>
</evidence>
<comment type="caution">
    <text evidence="1">The sequence shown here is derived from an EMBL/GenBank/DDBJ whole genome shotgun (WGS) entry which is preliminary data.</text>
</comment>